<feature type="transmembrane region" description="Helical" evidence="1">
    <location>
        <begin position="100"/>
        <end position="121"/>
    </location>
</feature>
<reference evidence="2" key="1">
    <citation type="submission" date="2020-07" db="EMBL/GenBank/DDBJ databases">
        <authorList>
            <person name="Lin J."/>
        </authorList>
    </citation>
    <scope>NUCLEOTIDE SEQUENCE</scope>
</reference>
<dbReference type="EMBL" id="LR862134">
    <property type="protein sequence ID" value="CAD1840161.1"/>
    <property type="molecule type" value="Genomic_DNA"/>
</dbReference>
<organism evidence="2">
    <name type="scientific">Ananas comosus var. bracteatus</name>
    <name type="common">red pineapple</name>
    <dbReference type="NCBI Taxonomy" id="296719"/>
    <lineage>
        <taxon>Eukaryota</taxon>
        <taxon>Viridiplantae</taxon>
        <taxon>Streptophyta</taxon>
        <taxon>Embryophyta</taxon>
        <taxon>Tracheophyta</taxon>
        <taxon>Spermatophyta</taxon>
        <taxon>Magnoliopsida</taxon>
        <taxon>Liliopsida</taxon>
        <taxon>Poales</taxon>
        <taxon>Bromeliaceae</taxon>
        <taxon>Bromelioideae</taxon>
        <taxon>Ananas</taxon>
    </lineage>
</organism>
<dbReference type="AlphaFoldDB" id="A0A6V7QAZ0"/>
<sequence length="171" mass="19187">MLARGHGGELELGRFSSSTSRRRCRSSVLGAVAVDGGSGFDHSDIRLCRGHVTSGCSTKIRLHTRLGRAHECRSGVWLCAFSLMSQISYYPRTLWISFRVYLLALFPTVVLVGEPMILRAVPTEDYLFYSSFHAQLLPCVLQSLLFRLLRLQRLIEARTSRARALPDESPC</sequence>
<evidence type="ECO:0000256" key="1">
    <source>
        <dbReference type="SAM" id="Phobius"/>
    </source>
</evidence>
<proteinExistence type="predicted"/>
<feature type="transmembrane region" description="Helical" evidence="1">
    <location>
        <begin position="127"/>
        <end position="149"/>
    </location>
</feature>
<evidence type="ECO:0000313" key="2">
    <source>
        <dbReference type="EMBL" id="CAD1840161.1"/>
    </source>
</evidence>
<name>A0A6V7QAZ0_ANACO</name>
<accession>A0A6V7QAZ0</accession>
<keyword evidence="1" id="KW-1133">Transmembrane helix</keyword>
<protein>
    <submittedName>
        <fullName evidence="2">Uncharacterized protein</fullName>
    </submittedName>
</protein>
<gene>
    <name evidence="2" type="ORF">CB5_LOCUS23372</name>
</gene>
<keyword evidence="1" id="KW-0472">Membrane</keyword>
<keyword evidence="1" id="KW-0812">Transmembrane</keyword>